<name>A0A1B3ZEU7_9SPHN</name>
<dbReference type="GO" id="GO:0005886">
    <property type="term" value="C:plasma membrane"/>
    <property type="evidence" value="ECO:0007669"/>
    <property type="project" value="UniProtKB-SubCell"/>
</dbReference>
<dbReference type="InterPro" id="IPR020846">
    <property type="entry name" value="MFS_dom"/>
</dbReference>
<dbReference type="GO" id="GO:0022857">
    <property type="term" value="F:transmembrane transporter activity"/>
    <property type="evidence" value="ECO:0007669"/>
    <property type="project" value="InterPro"/>
</dbReference>
<dbReference type="InterPro" id="IPR036259">
    <property type="entry name" value="MFS_trans_sf"/>
</dbReference>
<evidence type="ECO:0000256" key="3">
    <source>
        <dbReference type="ARBA" id="ARBA00022475"/>
    </source>
</evidence>
<dbReference type="InterPro" id="IPR010290">
    <property type="entry name" value="TM_effector"/>
</dbReference>
<evidence type="ECO:0000256" key="6">
    <source>
        <dbReference type="ARBA" id="ARBA00023136"/>
    </source>
</evidence>
<feature type="transmembrane region" description="Helical" evidence="7">
    <location>
        <begin position="51"/>
        <end position="72"/>
    </location>
</feature>
<dbReference type="AlphaFoldDB" id="A0A1B3ZEU7"/>
<dbReference type="PANTHER" id="PTHR23513">
    <property type="entry name" value="INTEGRAL MEMBRANE EFFLUX PROTEIN-RELATED"/>
    <property type="match status" value="1"/>
</dbReference>
<dbReference type="KEGG" id="span:AWL63_20330"/>
<proteinExistence type="predicted"/>
<evidence type="ECO:0000313" key="10">
    <source>
        <dbReference type="Proteomes" id="UP000094256"/>
    </source>
</evidence>
<accession>A0A1B3ZEU7</accession>
<sequence length="405" mass="42693">MTREHAGPLRSLRRYNYRLWAGGALVSNIGTGVQRTAQDWLVLTVLTHKSASVLGVVMALQFAPQMLLLPWTGSAADHMDRRRLLVATQTAMGALALALGLLTVSGLVRLWHVYVFAALFGAAAAFDAPVRQVFVSELVGEEDLHNAVTLNAMSFNMANLVGPAAAGLMIAAVGTGWAFLINGASFLAVLASLFLLRKDQLYPSERATRAPGAFAAGLKYVAGRRDLIVILIMLFLIGTFGLNFPIFISTMTVRVLHADARGFGMLSSVMAIGTVAGALLNARTARPTLKTLLWSALILGIGFSMAALAPGYWSFAAALVVVGGACMTFVVATNGLMQLSTEPAIRGRVMALRVGVALGATPIGAPTVGWVADRFGPRWALAVGAASGFVAAIIALYSLKRGDPR</sequence>
<protein>
    <submittedName>
        <fullName evidence="9">MFS transporter</fullName>
    </submittedName>
</protein>
<keyword evidence="3" id="KW-1003">Cell membrane</keyword>
<keyword evidence="2" id="KW-0813">Transport</keyword>
<keyword evidence="6 7" id="KW-0472">Membrane</keyword>
<dbReference type="PROSITE" id="PS50850">
    <property type="entry name" value="MFS"/>
    <property type="match status" value="1"/>
</dbReference>
<feature type="transmembrane region" description="Helical" evidence="7">
    <location>
        <begin position="292"/>
        <end position="309"/>
    </location>
</feature>
<feature type="transmembrane region" description="Helical" evidence="7">
    <location>
        <begin position="260"/>
        <end position="280"/>
    </location>
</feature>
<organism evidence="9 10">
    <name type="scientific">Sphingomonas panacis</name>
    <dbReference type="NCBI Taxonomy" id="1560345"/>
    <lineage>
        <taxon>Bacteria</taxon>
        <taxon>Pseudomonadati</taxon>
        <taxon>Pseudomonadota</taxon>
        <taxon>Alphaproteobacteria</taxon>
        <taxon>Sphingomonadales</taxon>
        <taxon>Sphingomonadaceae</taxon>
        <taxon>Sphingomonas</taxon>
    </lineage>
</organism>
<evidence type="ECO:0000256" key="1">
    <source>
        <dbReference type="ARBA" id="ARBA00004651"/>
    </source>
</evidence>
<evidence type="ECO:0000256" key="2">
    <source>
        <dbReference type="ARBA" id="ARBA00022448"/>
    </source>
</evidence>
<dbReference type="OrthoDB" id="9809918at2"/>
<keyword evidence="10" id="KW-1185">Reference proteome</keyword>
<feature type="domain" description="Major facilitator superfamily (MFS) profile" evidence="8">
    <location>
        <begin position="1"/>
        <end position="403"/>
    </location>
</feature>
<feature type="transmembrane region" description="Helical" evidence="7">
    <location>
        <begin position="84"/>
        <end position="104"/>
    </location>
</feature>
<feature type="transmembrane region" description="Helical" evidence="7">
    <location>
        <begin position="349"/>
        <end position="372"/>
    </location>
</feature>
<dbReference type="STRING" id="1560345.AWL63_20330"/>
<keyword evidence="5 7" id="KW-1133">Transmembrane helix</keyword>
<dbReference type="SUPFAM" id="SSF103473">
    <property type="entry name" value="MFS general substrate transporter"/>
    <property type="match status" value="1"/>
</dbReference>
<evidence type="ECO:0000256" key="7">
    <source>
        <dbReference type="SAM" id="Phobius"/>
    </source>
</evidence>
<evidence type="ECO:0000256" key="4">
    <source>
        <dbReference type="ARBA" id="ARBA00022692"/>
    </source>
</evidence>
<keyword evidence="4 7" id="KW-0812">Transmembrane</keyword>
<evidence type="ECO:0000313" key="9">
    <source>
        <dbReference type="EMBL" id="AOH85952.1"/>
    </source>
</evidence>
<dbReference type="Pfam" id="PF05977">
    <property type="entry name" value="MFS_3"/>
    <property type="match status" value="1"/>
</dbReference>
<comment type="subcellular location">
    <subcellularLocation>
        <location evidence="1">Cell membrane</location>
        <topology evidence="1">Multi-pass membrane protein</topology>
    </subcellularLocation>
</comment>
<evidence type="ECO:0000259" key="8">
    <source>
        <dbReference type="PROSITE" id="PS50850"/>
    </source>
</evidence>
<feature type="transmembrane region" description="Helical" evidence="7">
    <location>
        <begin position="378"/>
        <end position="399"/>
    </location>
</feature>
<reference evidence="9 10" key="1">
    <citation type="submission" date="2016-01" db="EMBL/GenBank/DDBJ databases">
        <title>Complete genome and mega plasmid sequence of Sphingomonas panacis DCY99 elicits systemic resistance in rice to Xanthomonas oryzae.</title>
        <authorList>
            <person name="Kim Y.J."/>
            <person name="Yang D.C."/>
            <person name="Sing P."/>
        </authorList>
    </citation>
    <scope>NUCLEOTIDE SEQUENCE [LARGE SCALE GENOMIC DNA]</scope>
    <source>
        <strain evidence="9 10">DCY99</strain>
    </source>
</reference>
<dbReference type="Proteomes" id="UP000094256">
    <property type="component" value="Chromosome"/>
</dbReference>
<dbReference type="PANTHER" id="PTHR23513:SF11">
    <property type="entry name" value="STAPHYLOFERRIN A TRANSPORTER"/>
    <property type="match status" value="1"/>
</dbReference>
<dbReference type="RefSeq" id="WP_069206480.1">
    <property type="nucleotide sequence ID" value="NZ_CP014168.1"/>
</dbReference>
<feature type="transmembrane region" description="Helical" evidence="7">
    <location>
        <begin position="110"/>
        <end position="130"/>
    </location>
</feature>
<gene>
    <name evidence="9" type="ORF">AWL63_20330</name>
</gene>
<evidence type="ECO:0000256" key="5">
    <source>
        <dbReference type="ARBA" id="ARBA00022989"/>
    </source>
</evidence>
<dbReference type="CDD" id="cd06173">
    <property type="entry name" value="MFS_MefA_like"/>
    <property type="match status" value="1"/>
</dbReference>
<feature type="transmembrane region" description="Helical" evidence="7">
    <location>
        <begin position="177"/>
        <end position="196"/>
    </location>
</feature>
<dbReference type="EMBL" id="CP014168">
    <property type="protein sequence ID" value="AOH85952.1"/>
    <property type="molecule type" value="Genomic_DNA"/>
</dbReference>
<dbReference type="Gene3D" id="1.20.1250.20">
    <property type="entry name" value="MFS general substrate transporter like domains"/>
    <property type="match status" value="1"/>
</dbReference>
<feature type="transmembrane region" description="Helical" evidence="7">
    <location>
        <begin position="227"/>
        <end position="248"/>
    </location>
</feature>
<feature type="transmembrane region" description="Helical" evidence="7">
    <location>
        <begin position="315"/>
        <end position="337"/>
    </location>
</feature>